<reference evidence="3" key="1">
    <citation type="submission" date="2020-02" db="EMBL/GenBank/DDBJ databases">
        <authorList>
            <person name="Meier V. D."/>
        </authorList>
    </citation>
    <scope>NUCLEOTIDE SEQUENCE</scope>
    <source>
        <strain evidence="3">AVDCRST_MAG73</strain>
    </source>
</reference>
<gene>
    <name evidence="3" type="ORF">AVDCRST_MAG73-3401</name>
</gene>
<sequence length="302" mass="31655">MTAVAPPSLSLPRPRAVVDAHTHVFPAEVVAGRAAFCDRDAWFGRLYSNPVAALIGAAELTQSMAVAGIGQAVVCGFPWADLGLCRAHNDEMAAAVRGSGGRLSWLGVVPPGSGVAAAQEADRCFRLGAVGLGELNADAQVFGLDHPTAVAPVVEVCLAVDRPLLLHASEPVGHAYPGKGTATPDRLLRFLAAFPALRVVLAHWGGGLPFYELMPEVATVAANTVYDTAASTYLYRFAIYRAVLDVIGADRVLFGSDFPVLRQDRFLRRSLASGVRAGETDAVFGANARRVYGLPEPGGGTP</sequence>
<dbReference type="InterPro" id="IPR032465">
    <property type="entry name" value="ACMSD"/>
</dbReference>
<dbReference type="AlphaFoldDB" id="A0A6J4UT08"/>
<keyword evidence="1" id="KW-0456">Lyase</keyword>
<dbReference type="Gene3D" id="3.20.20.140">
    <property type="entry name" value="Metal-dependent hydrolases"/>
    <property type="match status" value="1"/>
</dbReference>
<name>A0A6J4UT08_9BACT</name>
<keyword evidence="3" id="KW-0378">Hydrolase</keyword>
<dbReference type="Pfam" id="PF04909">
    <property type="entry name" value="Amidohydro_2"/>
    <property type="match status" value="1"/>
</dbReference>
<evidence type="ECO:0000313" key="3">
    <source>
        <dbReference type="EMBL" id="CAA9557249.1"/>
    </source>
</evidence>
<protein>
    <submittedName>
        <fullName evidence="3">Predicted metal-dependent hydrolase of the TIM-barrel fold</fullName>
    </submittedName>
</protein>
<evidence type="ECO:0000259" key="2">
    <source>
        <dbReference type="Pfam" id="PF04909"/>
    </source>
</evidence>
<evidence type="ECO:0000256" key="1">
    <source>
        <dbReference type="ARBA" id="ARBA00023239"/>
    </source>
</evidence>
<dbReference type="SUPFAM" id="SSF51556">
    <property type="entry name" value="Metallo-dependent hydrolases"/>
    <property type="match status" value="1"/>
</dbReference>
<dbReference type="InterPro" id="IPR006680">
    <property type="entry name" value="Amidohydro-rel"/>
</dbReference>
<dbReference type="GO" id="GO:0016831">
    <property type="term" value="F:carboxy-lyase activity"/>
    <property type="evidence" value="ECO:0007669"/>
    <property type="project" value="InterPro"/>
</dbReference>
<dbReference type="PANTHER" id="PTHR21240">
    <property type="entry name" value="2-AMINO-3-CARBOXYLMUCONATE-6-SEMIALDEHYDE DECARBOXYLASE"/>
    <property type="match status" value="1"/>
</dbReference>
<dbReference type="GO" id="GO:0019748">
    <property type="term" value="P:secondary metabolic process"/>
    <property type="evidence" value="ECO:0007669"/>
    <property type="project" value="TreeGrafter"/>
</dbReference>
<dbReference type="InterPro" id="IPR032466">
    <property type="entry name" value="Metal_Hydrolase"/>
</dbReference>
<feature type="domain" description="Amidohydrolase-related" evidence="2">
    <location>
        <begin position="18"/>
        <end position="294"/>
    </location>
</feature>
<dbReference type="PANTHER" id="PTHR21240:SF28">
    <property type="entry name" value="ISO-OROTATE DECARBOXYLASE (EUROFUNG)"/>
    <property type="match status" value="1"/>
</dbReference>
<dbReference type="GO" id="GO:0005737">
    <property type="term" value="C:cytoplasm"/>
    <property type="evidence" value="ECO:0007669"/>
    <property type="project" value="TreeGrafter"/>
</dbReference>
<dbReference type="EMBL" id="CADCWE010000225">
    <property type="protein sequence ID" value="CAA9557249.1"/>
    <property type="molecule type" value="Genomic_DNA"/>
</dbReference>
<dbReference type="GO" id="GO:0016787">
    <property type="term" value="F:hydrolase activity"/>
    <property type="evidence" value="ECO:0007669"/>
    <property type="project" value="UniProtKB-KW"/>
</dbReference>
<proteinExistence type="predicted"/>
<accession>A0A6J4UT08</accession>
<organism evidence="3">
    <name type="scientific">uncultured Thermomicrobiales bacterium</name>
    <dbReference type="NCBI Taxonomy" id="1645740"/>
    <lineage>
        <taxon>Bacteria</taxon>
        <taxon>Pseudomonadati</taxon>
        <taxon>Thermomicrobiota</taxon>
        <taxon>Thermomicrobia</taxon>
        <taxon>Thermomicrobiales</taxon>
        <taxon>environmental samples</taxon>
    </lineage>
</organism>